<keyword evidence="1" id="KW-0812">Transmembrane</keyword>
<feature type="transmembrane region" description="Helical" evidence="1">
    <location>
        <begin position="882"/>
        <end position="904"/>
    </location>
</feature>
<dbReference type="InterPro" id="IPR001036">
    <property type="entry name" value="Acrflvin-R"/>
</dbReference>
<keyword evidence="1" id="KW-0472">Membrane</keyword>
<dbReference type="Gene3D" id="3.30.70.1430">
    <property type="entry name" value="Multidrug efflux transporter AcrB pore domain"/>
    <property type="match status" value="2"/>
</dbReference>
<dbReference type="PRINTS" id="PR00702">
    <property type="entry name" value="ACRIFLAVINRP"/>
</dbReference>
<sequence>MPQLNLSRWAIRNRAVVLYLLLALLISGAAAYLELPQNEDPAFTFKVMTVKVQWPGATAREVEQQVTDRIERMLQETPWLDNVSSISKPGEAVIFVTLQEGMPRAELRDAWATVRKKLFDMRRSLPDDAGRPIINDEFGDTYGSIYAFTSDLMSPAELEREASFARQELLKIANVDKVDLIGEQEEKIYIEFDSSKIAAFGIDPLRIATILKTQNAMEPAGEIVSHAEVMKLRVSGDFHSVKSIQDIGIPAARGKVYRLGDISRVYRDYEDPPHFKMRYMGNEAVGLAISMTKNGNVIKLGKALDKAMDGIRSQLQSKGVEVHQVSDQPKVVKQAVSRFMKSLLEALLIVLAISFASLGWRAGMVVALSIPVVMAGTFLLMKLFGIDLQRVSIGALIIAIGLLVDDAMIAVEMMKVKLEQGWNKSSAAIFAYSSTALPMLTGTLITAAAFLPVGLAKSSAGEYTISICIVVTISLLVSWLVAVVFTPYIGYRIMAEHRNVAETLYQNWFYVRFRKLLIACIEYRKTVIAATLMLFVLSLLGFSKVEQQFFPPSERTELLVDVWLPEGTAFSLTEGVTQEIEQKLKDDPNVSSYVSYIGGSTPRFYLPLDLQLPALNYAQIVITTRDLQAREAELKKLRNMLDSEYAALGIRVSRLENGPPVGYPVQFRIIGQELGKVREIADQVLQIVKLAPDTKNVSQDSNEPIKTINIELDQGKARALGISSQALSRYLQMLHSGISVTQYREADKRIEVVMRAEEEDRRSETFLKHVRIHTTNGKFVPLSDIATLSEHTEEGIVWRLNRMPVVTVRADVADNVQASEVSHAIEQKLDRLRASLPSGYRIETGGADEDSGKATDSIVAVLPLMSFIILTLLMWQLRQFRLVALVLLTAPLGLIGVSAALLAFHVPFGFVAMLGMISLAGMIMRNSVILVDQIEQDIKQGLSRYAAIVDSTVRRARPIVLTAAAAILAMIPLTTSVFWGPMAIVIMGGLLVATLLTLLFLPALYAAWFNVKRE</sequence>
<organism evidence="2">
    <name type="scientific">mine drainage metagenome</name>
    <dbReference type="NCBI Taxonomy" id="410659"/>
    <lineage>
        <taxon>unclassified sequences</taxon>
        <taxon>metagenomes</taxon>
        <taxon>ecological metagenomes</taxon>
    </lineage>
</organism>
<name>A0A1J5STT1_9ZZZZ</name>
<feature type="transmembrane region" description="Helical" evidence="1">
    <location>
        <begin position="910"/>
        <end position="931"/>
    </location>
</feature>
<feature type="transmembrane region" description="Helical" evidence="1">
    <location>
        <begin position="339"/>
        <end position="358"/>
    </location>
</feature>
<proteinExistence type="predicted"/>
<dbReference type="Gene3D" id="3.30.70.1320">
    <property type="entry name" value="Multidrug efflux transporter AcrB pore domain like"/>
    <property type="match status" value="1"/>
</dbReference>
<feature type="transmembrane region" description="Helical" evidence="1">
    <location>
        <begin position="959"/>
        <end position="979"/>
    </location>
</feature>
<dbReference type="EMBL" id="MLJW01000020">
    <property type="protein sequence ID" value="OIR11403.1"/>
    <property type="molecule type" value="Genomic_DNA"/>
</dbReference>
<feature type="transmembrane region" description="Helical" evidence="1">
    <location>
        <begin position="365"/>
        <end position="385"/>
    </location>
</feature>
<feature type="transmembrane region" description="Helical" evidence="1">
    <location>
        <begin position="523"/>
        <end position="542"/>
    </location>
</feature>
<comment type="caution">
    <text evidence="2">The sequence shown here is derived from an EMBL/GenBank/DDBJ whole genome shotgun (WGS) entry which is preliminary data.</text>
</comment>
<dbReference type="PANTHER" id="PTHR32063">
    <property type="match status" value="1"/>
</dbReference>
<dbReference type="PANTHER" id="PTHR32063:SF18">
    <property type="entry name" value="CATION EFFLUX SYSTEM PROTEIN"/>
    <property type="match status" value="1"/>
</dbReference>
<gene>
    <name evidence="2" type="primary">acrF</name>
    <name evidence="2" type="ORF">GALL_68960</name>
</gene>
<dbReference type="Pfam" id="PF00873">
    <property type="entry name" value="ACR_tran"/>
    <property type="match status" value="1"/>
</dbReference>
<dbReference type="SUPFAM" id="SSF82866">
    <property type="entry name" value="Multidrug efflux transporter AcrB transmembrane domain"/>
    <property type="match status" value="2"/>
</dbReference>
<dbReference type="AlphaFoldDB" id="A0A1J5STT1"/>
<protein>
    <submittedName>
        <fullName evidence="2">Multidrug export protein AcrF</fullName>
    </submittedName>
</protein>
<feature type="transmembrane region" description="Helical" evidence="1">
    <location>
        <begin position="429"/>
        <end position="451"/>
    </location>
</feature>
<feature type="transmembrane region" description="Helical" evidence="1">
    <location>
        <begin position="463"/>
        <end position="489"/>
    </location>
</feature>
<dbReference type="Gene3D" id="3.30.70.1440">
    <property type="entry name" value="Multidrug efflux transporter AcrB pore domain"/>
    <property type="match status" value="1"/>
</dbReference>
<reference evidence="2" key="1">
    <citation type="submission" date="2016-10" db="EMBL/GenBank/DDBJ databases">
        <title>Sequence of Gallionella enrichment culture.</title>
        <authorList>
            <person name="Poehlein A."/>
            <person name="Muehling M."/>
            <person name="Daniel R."/>
        </authorList>
    </citation>
    <scope>NUCLEOTIDE SEQUENCE</scope>
</reference>
<dbReference type="SUPFAM" id="SSF82714">
    <property type="entry name" value="Multidrug efflux transporter AcrB TolC docking domain, DN and DC subdomains"/>
    <property type="match status" value="2"/>
</dbReference>
<dbReference type="GO" id="GO:0042910">
    <property type="term" value="F:xenobiotic transmembrane transporter activity"/>
    <property type="evidence" value="ECO:0007669"/>
    <property type="project" value="TreeGrafter"/>
</dbReference>
<keyword evidence="1" id="KW-1133">Transmembrane helix</keyword>
<dbReference type="InterPro" id="IPR027463">
    <property type="entry name" value="AcrB_DN_DC_subdom"/>
</dbReference>
<dbReference type="Gene3D" id="1.20.1640.10">
    <property type="entry name" value="Multidrug efflux transporter AcrB transmembrane domain"/>
    <property type="match status" value="2"/>
</dbReference>
<accession>A0A1J5STT1</accession>
<feature type="transmembrane region" description="Helical" evidence="1">
    <location>
        <begin position="857"/>
        <end position="875"/>
    </location>
</feature>
<feature type="transmembrane region" description="Helical" evidence="1">
    <location>
        <begin position="985"/>
        <end position="1008"/>
    </location>
</feature>
<dbReference type="GO" id="GO:0005886">
    <property type="term" value="C:plasma membrane"/>
    <property type="evidence" value="ECO:0007669"/>
    <property type="project" value="TreeGrafter"/>
</dbReference>
<evidence type="ECO:0000313" key="2">
    <source>
        <dbReference type="EMBL" id="OIR11403.1"/>
    </source>
</evidence>
<dbReference type="SUPFAM" id="SSF82693">
    <property type="entry name" value="Multidrug efflux transporter AcrB pore domain, PN1, PN2, PC1 and PC2 subdomains"/>
    <property type="match status" value="3"/>
</dbReference>
<dbReference type="Gene3D" id="3.30.2090.10">
    <property type="entry name" value="Multidrug efflux transporter AcrB TolC docking domain, DN and DC subdomains"/>
    <property type="match status" value="2"/>
</dbReference>
<feature type="transmembrane region" description="Helical" evidence="1">
    <location>
        <begin position="391"/>
        <end position="409"/>
    </location>
</feature>
<evidence type="ECO:0000256" key="1">
    <source>
        <dbReference type="SAM" id="Phobius"/>
    </source>
</evidence>